<keyword evidence="5" id="KW-1185">Reference proteome</keyword>
<evidence type="ECO:0000256" key="3">
    <source>
        <dbReference type="SAM" id="MobiDB-lite"/>
    </source>
</evidence>
<reference evidence="4" key="1">
    <citation type="journal article" date="2023" name="Mol. Phylogenet. Evol.">
        <title>Genome-scale phylogeny and comparative genomics of the fungal order Sordariales.</title>
        <authorList>
            <person name="Hensen N."/>
            <person name="Bonometti L."/>
            <person name="Westerberg I."/>
            <person name="Brannstrom I.O."/>
            <person name="Guillou S."/>
            <person name="Cros-Aarteil S."/>
            <person name="Calhoun S."/>
            <person name="Haridas S."/>
            <person name="Kuo A."/>
            <person name="Mondo S."/>
            <person name="Pangilinan J."/>
            <person name="Riley R."/>
            <person name="LaButti K."/>
            <person name="Andreopoulos B."/>
            <person name="Lipzen A."/>
            <person name="Chen C."/>
            <person name="Yan M."/>
            <person name="Daum C."/>
            <person name="Ng V."/>
            <person name="Clum A."/>
            <person name="Steindorff A."/>
            <person name="Ohm R.A."/>
            <person name="Martin F."/>
            <person name="Silar P."/>
            <person name="Natvig D.O."/>
            <person name="Lalanne C."/>
            <person name="Gautier V."/>
            <person name="Ament-Velasquez S.L."/>
            <person name="Kruys A."/>
            <person name="Hutchinson M.I."/>
            <person name="Powell A.J."/>
            <person name="Barry K."/>
            <person name="Miller A.N."/>
            <person name="Grigoriev I.V."/>
            <person name="Debuchy R."/>
            <person name="Gladieux P."/>
            <person name="Hiltunen Thoren M."/>
            <person name="Johannesson H."/>
        </authorList>
    </citation>
    <scope>NUCLEOTIDE SEQUENCE</scope>
    <source>
        <strain evidence="4">CBS 333.67</strain>
    </source>
</reference>
<dbReference type="InterPro" id="IPR003817">
    <property type="entry name" value="PS_Dcarbxylase"/>
</dbReference>
<sequence length="226" mass="24842">MPHPINGPGNNKVVVYPANSRFDAAFTIDANDRSNPSANQIDINTLLNSSQYASSFAGGIWSHSFLSTYNYHRLYAPVSGTVVEARVIANLKGGTFKKRCYIGKLPKNKGMHIEAVDGAGYQFLQTCSLFVIDTSIQASEQRVLPEKISSVKSQHIRLRIHSSLFFGGNPLAYFQFGGSDIIVVFQKKAGLGPESFFPYPDPDTAPDHPSKQWSRYGQQLAQAAPQ</sequence>
<protein>
    <submittedName>
        <fullName evidence="4">Phosphatidylserine decarboxylase-domain-containing protein</fullName>
    </submittedName>
</protein>
<dbReference type="GO" id="GO:0004609">
    <property type="term" value="F:phosphatidylserine decarboxylase activity"/>
    <property type="evidence" value="ECO:0007669"/>
    <property type="project" value="InterPro"/>
</dbReference>
<gene>
    <name evidence="4" type="ORF">B0T15DRAFT_396964</name>
</gene>
<accession>A0AAJ0GS67</accession>
<feature type="region of interest" description="Disordered" evidence="3">
    <location>
        <begin position="195"/>
        <end position="226"/>
    </location>
</feature>
<dbReference type="Pfam" id="PF02666">
    <property type="entry name" value="PS_Dcarbxylase"/>
    <property type="match status" value="1"/>
</dbReference>
<evidence type="ECO:0000256" key="1">
    <source>
        <dbReference type="ARBA" id="ARBA00022793"/>
    </source>
</evidence>
<reference evidence="4" key="2">
    <citation type="submission" date="2023-06" db="EMBL/GenBank/DDBJ databases">
        <authorList>
            <consortium name="Lawrence Berkeley National Laboratory"/>
            <person name="Mondo S.J."/>
            <person name="Hensen N."/>
            <person name="Bonometti L."/>
            <person name="Westerberg I."/>
            <person name="Brannstrom I.O."/>
            <person name="Guillou S."/>
            <person name="Cros-Aarteil S."/>
            <person name="Calhoun S."/>
            <person name="Haridas S."/>
            <person name="Kuo A."/>
            <person name="Pangilinan J."/>
            <person name="Riley R."/>
            <person name="Labutti K."/>
            <person name="Andreopoulos B."/>
            <person name="Lipzen A."/>
            <person name="Chen C."/>
            <person name="Yanf M."/>
            <person name="Daum C."/>
            <person name="Ng V."/>
            <person name="Clum A."/>
            <person name="Steindorff A."/>
            <person name="Ohm R."/>
            <person name="Martin F."/>
            <person name="Silar P."/>
            <person name="Natvig D."/>
            <person name="Lalanne C."/>
            <person name="Gautier V."/>
            <person name="Ament-Velasquez S.L."/>
            <person name="Kruys A."/>
            <person name="Hutchinson M.I."/>
            <person name="Powell A.J."/>
            <person name="Barry K."/>
            <person name="Miller A.N."/>
            <person name="Grigoriev I.V."/>
            <person name="Debuchy R."/>
            <person name="Gladieux P."/>
            <person name="Thoren M.H."/>
            <person name="Johannesson H."/>
        </authorList>
    </citation>
    <scope>NUCLEOTIDE SEQUENCE</scope>
    <source>
        <strain evidence="4">CBS 333.67</strain>
    </source>
</reference>
<dbReference type="AlphaFoldDB" id="A0AAJ0GS67"/>
<organism evidence="4 5">
    <name type="scientific">Chaetomium strumarium</name>
    <dbReference type="NCBI Taxonomy" id="1170767"/>
    <lineage>
        <taxon>Eukaryota</taxon>
        <taxon>Fungi</taxon>
        <taxon>Dikarya</taxon>
        <taxon>Ascomycota</taxon>
        <taxon>Pezizomycotina</taxon>
        <taxon>Sordariomycetes</taxon>
        <taxon>Sordariomycetidae</taxon>
        <taxon>Sordariales</taxon>
        <taxon>Chaetomiaceae</taxon>
        <taxon>Chaetomium</taxon>
    </lineage>
</organism>
<feature type="compositionally biased region" description="Polar residues" evidence="3">
    <location>
        <begin position="211"/>
        <end position="226"/>
    </location>
</feature>
<evidence type="ECO:0000313" key="4">
    <source>
        <dbReference type="EMBL" id="KAK3305136.1"/>
    </source>
</evidence>
<name>A0AAJ0GS67_9PEZI</name>
<evidence type="ECO:0000313" key="5">
    <source>
        <dbReference type="Proteomes" id="UP001273166"/>
    </source>
</evidence>
<comment type="caution">
    <text evidence="4">The sequence shown here is derived from an EMBL/GenBank/DDBJ whole genome shotgun (WGS) entry which is preliminary data.</text>
</comment>
<dbReference type="RefSeq" id="XP_062720916.1">
    <property type="nucleotide sequence ID" value="XM_062864873.1"/>
</dbReference>
<dbReference type="Proteomes" id="UP001273166">
    <property type="component" value="Unassembled WGS sequence"/>
</dbReference>
<dbReference type="GO" id="GO:0008654">
    <property type="term" value="P:phospholipid biosynthetic process"/>
    <property type="evidence" value="ECO:0007669"/>
    <property type="project" value="InterPro"/>
</dbReference>
<keyword evidence="2" id="KW-0456">Lyase</keyword>
<dbReference type="GeneID" id="87883702"/>
<proteinExistence type="predicted"/>
<keyword evidence="1" id="KW-0210">Decarboxylase</keyword>
<evidence type="ECO:0000256" key="2">
    <source>
        <dbReference type="ARBA" id="ARBA00023239"/>
    </source>
</evidence>
<dbReference type="EMBL" id="JAUDZG010000004">
    <property type="protein sequence ID" value="KAK3305136.1"/>
    <property type="molecule type" value="Genomic_DNA"/>
</dbReference>